<comment type="cofactor">
    <cofactor evidence="2">
        <name>FAD</name>
        <dbReference type="ChEBI" id="CHEBI:57692"/>
    </cofactor>
</comment>
<evidence type="ECO:0000256" key="2">
    <source>
        <dbReference type="ARBA" id="ARBA00001974"/>
    </source>
</evidence>
<dbReference type="Proteomes" id="UP000288096">
    <property type="component" value="Unassembled WGS sequence"/>
</dbReference>
<sequence length="769" mass="83971">MKNIYPESSELHVTGKAVFVDDLQIGDNALSGLVYHSPVAHAEILSYDLEAAKNADGVKAIISCKDIPGKNQIGAIVHDEPILADGVVQCIGQAVFLIAAETPEAAHAARQLITVEYKELGAVLTIEDAMRKNMALDRTRKMECGNVEKSLAESPNRIEGTFRTGAQEHWYLETQISLCVPCDDGGYKVYSATQNPTETQISVAEALGIPQMKVEVEVRRIGGGFGGKETQACHPAVWAALLSHSTGQKVKLRLERQDDQIITGKRHPYLIKYRAGFDDKGMLSAVDVELNSNAGYATDLSLAVLERSMFHAENAYFVPNMRIRATAWRTNLPPNVAFRGFGAPQAMAAMENIMDRIAGKTGKDAAESRRLNFYSDDNRNLTPYGQTVTHNTLQMIYSRLIGSSEYFKRRREIDRFNSQNEFLKKGIALTPVKFGISFTTLFLNQAGALVNIYTDGSVLVNHGGTEMGQGLYAKIRQITADAFGLPPDVVKVSATSTSCVPNTSPTAASSGSDLNGQAVLNATEKLAKRIQAAVADEFNTTHKDAVSKADNIIFANGFVADRKHPERKFTFAEMARLMRLRQISLSATGFYRTPDIFYDRSEEKGSPFFYYVFGMSVSEVLVDVLTGQVTVLRSDILQDTGKPINKDIDIGQIEGGFVQGMGWCTSENCVWNSKGKLLNASPATYKIPGAADIPADFRTGIFTEASDSKVVKGSKAVGEPPFMLALSVWFAIKDAVSATAGHKREPDLQFPATNDAILVAIDKLRNSRS</sequence>
<keyword evidence="4" id="KW-0001">2Fe-2S</keyword>
<dbReference type="Gene3D" id="3.90.1170.50">
    <property type="entry name" value="Aldehyde oxidase/xanthine dehydrogenase, a/b hammerhead"/>
    <property type="match status" value="1"/>
</dbReference>
<dbReference type="InterPro" id="IPR016208">
    <property type="entry name" value="Ald_Oxase/xanthine_DH-like"/>
</dbReference>
<dbReference type="InterPro" id="IPR036856">
    <property type="entry name" value="Ald_Oxase/Xan_DH_a/b_sf"/>
</dbReference>
<keyword evidence="5" id="KW-0479">Metal-binding</keyword>
<keyword evidence="7" id="KW-0408">Iron</keyword>
<dbReference type="InterPro" id="IPR014309">
    <property type="entry name" value="Xanthine_DH_Mopterin-bd_su"/>
</dbReference>
<dbReference type="Pfam" id="PF01315">
    <property type="entry name" value="Ald_Xan_dh_C"/>
    <property type="match status" value="1"/>
</dbReference>
<keyword evidence="13" id="KW-1185">Reference proteome</keyword>
<dbReference type="SUPFAM" id="SSF54665">
    <property type="entry name" value="CO dehydrogenase molybdoprotein N-domain-like"/>
    <property type="match status" value="1"/>
</dbReference>
<evidence type="ECO:0000256" key="5">
    <source>
        <dbReference type="ARBA" id="ARBA00022723"/>
    </source>
</evidence>
<evidence type="ECO:0000256" key="1">
    <source>
        <dbReference type="ARBA" id="ARBA00001924"/>
    </source>
</evidence>
<dbReference type="Gene3D" id="3.30.365.10">
    <property type="entry name" value="Aldehyde oxidase/xanthine dehydrogenase, molybdopterin binding domain"/>
    <property type="match status" value="4"/>
</dbReference>
<evidence type="ECO:0000256" key="4">
    <source>
        <dbReference type="ARBA" id="ARBA00022714"/>
    </source>
</evidence>
<evidence type="ECO:0000259" key="11">
    <source>
        <dbReference type="SMART" id="SM01008"/>
    </source>
</evidence>
<name>A0A401FXV4_9BACT</name>
<feature type="domain" description="Aldehyde oxidase/xanthine dehydrogenase a/b hammerhead" evidence="11">
    <location>
        <begin position="14"/>
        <end position="121"/>
    </location>
</feature>
<dbReference type="PANTHER" id="PTHR45444:SF3">
    <property type="entry name" value="XANTHINE DEHYDROGENASE"/>
    <property type="match status" value="1"/>
</dbReference>
<comment type="cofactor">
    <cofactor evidence="10">
        <name>Mo-molybdopterin cytosine dinucleotide</name>
        <dbReference type="ChEBI" id="CHEBI:71308"/>
    </cofactor>
</comment>
<dbReference type="GO" id="GO:0005506">
    <property type="term" value="F:iron ion binding"/>
    <property type="evidence" value="ECO:0007669"/>
    <property type="project" value="InterPro"/>
</dbReference>
<comment type="caution">
    <text evidence="12">The sequence shown here is derived from an EMBL/GenBank/DDBJ whole genome shotgun (WGS) entry which is preliminary data.</text>
</comment>
<comment type="cofactor">
    <cofactor evidence="9">
        <name>[2Fe-2S] cluster</name>
        <dbReference type="ChEBI" id="CHEBI:190135"/>
    </cofactor>
</comment>
<evidence type="ECO:0000256" key="10">
    <source>
        <dbReference type="ARBA" id="ARBA00053029"/>
    </source>
</evidence>
<dbReference type="GO" id="GO:0016491">
    <property type="term" value="F:oxidoreductase activity"/>
    <property type="evidence" value="ECO:0007669"/>
    <property type="project" value="UniProtKB-KW"/>
</dbReference>
<evidence type="ECO:0000256" key="9">
    <source>
        <dbReference type="ARBA" id="ARBA00034078"/>
    </source>
</evidence>
<dbReference type="FunFam" id="3.30.365.10:FF:000002">
    <property type="entry name" value="Xanthine dehydrogenase oxidase"/>
    <property type="match status" value="1"/>
</dbReference>
<dbReference type="SMART" id="SM01008">
    <property type="entry name" value="Ald_Xan_dh_C"/>
    <property type="match status" value="1"/>
</dbReference>
<dbReference type="OrthoDB" id="9775084at2"/>
<proteinExistence type="inferred from homology"/>
<keyword evidence="8" id="KW-0411">Iron-sulfur</keyword>
<dbReference type="InterPro" id="IPR046867">
    <property type="entry name" value="AldOxase/xan_DH_MoCoBD2"/>
</dbReference>
<comment type="similarity">
    <text evidence="3">Belongs to the xanthine dehydrogenase family.</text>
</comment>
<dbReference type="GO" id="GO:0051537">
    <property type="term" value="F:2 iron, 2 sulfur cluster binding"/>
    <property type="evidence" value="ECO:0007669"/>
    <property type="project" value="UniProtKB-KW"/>
</dbReference>
<dbReference type="InterPro" id="IPR037165">
    <property type="entry name" value="AldOxase/xan_DH_Mopterin-bd_sf"/>
</dbReference>
<dbReference type="RefSeq" id="WP_124329023.1">
    <property type="nucleotide sequence ID" value="NZ_BEXT01000001.1"/>
</dbReference>
<evidence type="ECO:0000313" key="13">
    <source>
        <dbReference type="Proteomes" id="UP000288096"/>
    </source>
</evidence>
<dbReference type="InterPro" id="IPR008274">
    <property type="entry name" value="AldOxase/xan_DH_MoCoBD1"/>
</dbReference>
<evidence type="ECO:0000256" key="6">
    <source>
        <dbReference type="ARBA" id="ARBA00023002"/>
    </source>
</evidence>
<dbReference type="Pfam" id="PF20256">
    <property type="entry name" value="MoCoBD_2"/>
    <property type="match status" value="1"/>
</dbReference>
<evidence type="ECO:0000256" key="7">
    <source>
        <dbReference type="ARBA" id="ARBA00023004"/>
    </source>
</evidence>
<evidence type="ECO:0000256" key="8">
    <source>
        <dbReference type="ARBA" id="ARBA00023014"/>
    </source>
</evidence>
<dbReference type="Pfam" id="PF02738">
    <property type="entry name" value="MoCoBD_1"/>
    <property type="match status" value="1"/>
</dbReference>
<dbReference type="InterPro" id="IPR000674">
    <property type="entry name" value="Ald_Oxase/Xan_DH_a/b"/>
</dbReference>
<protein>
    <submittedName>
        <fullName evidence="12">Xanthine dehydrogenase molybdopterin binding sub unit</fullName>
    </submittedName>
</protein>
<comment type="cofactor">
    <cofactor evidence="1">
        <name>Mo-molybdopterin</name>
        <dbReference type="ChEBI" id="CHEBI:71302"/>
    </cofactor>
</comment>
<reference evidence="13" key="1">
    <citation type="submission" date="2017-11" db="EMBL/GenBank/DDBJ databases">
        <authorList>
            <person name="Watanabe M."/>
            <person name="Kojima H."/>
        </authorList>
    </citation>
    <scope>NUCLEOTIDE SEQUENCE [LARGE SCALE GENOMIC DNA]</scope>
    <source>
        <strain evidence="13">Tokyo 01</strain>
    </source>
</reference>
<accession>A0A401FXV4</accession>
<dbReference type="PANTHER" id="PTHR45444">
    <property type="entry name" value="XANTHINE DEHYDROGENASE"/>
    <property type="match status" value="1"/>
</dbReference>
<dbReference type="EMBL" id="BEXT01000001">
    <property type="protein sequence ID" value="GBC61779.1"/>
    <property type="molecule type" value="Genomic_DNA"/>
</dbReference>
<evidence type="ECO:0000313" key="12">
    <source>
        <dbReference type="EMBL" id="GBC61779.1"/>
    </source>
</evidence>
<dbReference type="GO" id="GO:0030151">
    <property type="term" value="F:molybdenum ion binding"/>
    <property type="evidence" value="ECO:0007669"/>
    <property type="project" value="InterPro"/>
</dbReference>
<dbReference type="NCBIfam" id="TIGR02965">
    <property type="entry name" value="xanthine_xdhB"/>
    <property type="match status" value="1"/>
</dbReference>
<evidence type="ECO:0000256" key="3">
    <source>
        <dbReference type="ARBA" id="ARBA00006849"/>
    </source>
</evidence>
<organism evidence="12 13">
    <name type="scientific">Desulfonema ishimotonii</name>
    <dbReference type="NCBI Taxonomy" id="45657"/>
    <lineage>
        <taxon>Bacteria</taxon>
        <taxon>Pseudomonadati</taxon>
        <taxon>Thermodesulfobacteriota</taxon>
        <taxon>Desulfobacteria</taxon>
        <taxon>Desulfobacterales</taxon>
        <taxon>Desulfococcaceae</taxon>
        <taxon>Desulfonema</taxon>
    </lineage>
</organism>
<dbReference type="SUPFAM" id="SSF56003">
    <property type="entry name" value="Molybdenum cofactor-binding domain"/>
    <property type="match status" value="1"/>
</dbReference>
<keyword evidence="6" id="KW-0560">Oxidoreductase</keyword>
<dbReference type="FunFam" id="3.30.365.10:FF:000001">
    <property type="entry name" value="Xanthine dehydrogenase oxidase"/>
    <property type="match status" value="1"/>
</dbReference>
<gene>
    <name evidence="12" type="ORF">DENIS_2741</name>
</gene>
<dbReference type="AlphaFoldDB" id="A0A401FXV4"/>
<reference evidence="13" key="2">
    <citation type="submission" date="2019-01" db="EMBL/GenBank/DDBJ databases">
        <title>Genome sequence of Desulfonema ishimotonii strain Tokyo 01.</title>
        <authorList>
            <person name="Fukui M."/>
        </authorList>
    </citation>
    <scope>NUCLEOTIDE SEQUENCE [LARGE SCALE GENOMIC DNA]</scope>
    <source>
        <strain evidence="13">Tokyo 01</strain>
    </source>
</reference>